<organism evidence="2">
    <name type="scientific">Plasmid pSC101</name>
    <dbReference type="NCBI Taxonomy" id="2625"/>
    <lineage>
        <taxon>other sequences</taxon>
        <taxon>plasmids</taxon>
    </lineage>
</organism>
<sequence length="49" mass="5597">MPFTPIHCQSRERSELNVTKKTATQVPDGRRQKEYSAICPSLRGCYLSL</sequence>
<geneLocation type="plasmid" evidence="2">
    <name>pSC101</name>
</geneLocation>
<feature type="compositionally biased region" description="Polar residues" evidence="1">
    <location>
        <begin position="16"/>
        <end position="25"/>
    </location>
</feature>
<reference evidence="2" key="4">
    <citation type="journal article" date="1984" name="Gene">
        <title>The replication origin of pSC101: the nucleotide sequence and replication functions of the ori region.</title>
        <authorList>
            <person name="Yamaguchi K."/>
            <person name="Yamaguchi M."/>
        </authorList>
    </citation>
    <scope>NUCLEOTIDE SEQUENCE</scope>
    <source>
        <plasmid evidence="2">pSC101</plasmid>
    </source>
</reference>
<evidence type="ECO:0000256" key="1">
    <source>
        <dbReference type="SAM" id="MobiDB-lite"/>
    </source>
</evidence>
<proteinExistence type="predicted"/>
<feature type="region of interest" description="Disordered" evidence="1">
    <location>
        <begin position="1"/>
        <end position="30"/>
    </location>
</feature>
<reference evidence="2" key="6">
    <citation type="journal article" date="1986" name="Mol. Gen. Genet.">
        <title>Replication of pSC101: effects of mutations in the E. coli DNA binding protein IHF.</title>
        <authorList>
            <person name="Gamas P."/>
            <person name="Burger A.C."/>
            <person name="Churchward G."/>
            <person name="Caro L."/>
            <person name="Galas D."/>
            <person name="Chandler M."/>
        </authorList>
    </citation>
    <scope>NUCLEOTIDE SEQUENCE</scope>
    <source>
        <plasmid evidence="2">pSC101</plasmid>
    </source>
</reference>
<accession>Q51954</accession>
<protein>
    <submittedName>
        <fullName evidence="2">Uncharacterized protein</fullName>
    </submittedName>
</protein>
<name>Q51954_9ZZZZ</name>
<dbReference type="EMBL" id="K00042">
    <property type="protein sequence ID" value="AAB59156.1"/>
    <property type="molecule type" value="Genomic_DNA"/>
</dbReference>
<evidence type="ECO:0000313" key="2">
    <source>
        <dbReference type="EMBL" id="AAB59156.1"/>
    </source>
</evidence>
<reference evidence="2" key="5">
    <citation type="journal article" date="1984" name="J. Gen. Appl. Microbiol.">
        <title>The replication origin of pSC101: Replication properties of a segment capable of autonomous replication.</title>
        <authorList>
            <person name="Yamaguchi K."/>
            <person name="Yamaguchi M."/>
        </authorList>
    </citation>
    <scope>NUCLEOTIDE SEQUENCE</scope>
    <source>
        <plasmid evidence="2">pSC101</plasmid>
    </source>
</reference>
<dbReference type="AlphaFoldDB" id="Q51954"/>
<reference evidence="2" key="1">
    <citation type="journal article" date="1983" name="Gene">
        <title>Nucleotide sequence of the partition locus of Escherichia coli plasmid pSC101.</title>
        <authorList>
            <person name="Miller C.A."/>
            <person name="Tucker W.T."/>
            <person name="Meacock P.A."/>
            <person name="Gustafsson P."/>
            <person name="Cohen S.N."/>
        </authorList>
    </citation>
    <scope>NUCLEOTIDE SEQUENCE</scope>
    <source>
        <plasmid evidence="2">pSC101</plasmid>
    </source>
</reference>
<reference evidence="2" key="3">
    <citation type="journal article" date="1983" name="Proc. Natl. Acad. Sci. U.S.A.">
        <title>Primary structure of the essential replicon of the plasmid pSC101.</title>
        <authorList>
            <person name="Vocke C."/>
            <person name="Bastia D."/>
        </authorList>
    </citation>
    <scope>NUCLEOTIDE SEQUENCE</scope>
    <source>
        <plasmid evidence="2">pSC101</plasmid>
    </source>
</reference>
<keyword evidence="2" id="KW-0614">Plasmid</keyword>
<reference evidence="2" key="2">
    <citation type="journal article" date="1983" name="Nucleic Acids Res.">
        <title>The nucleotide sequence of replication and maintenance functions encoded by plasmid pSC101.</title>
        <authorList>
            <person name="Churchward G."/>
            <person name="Linder P."/>
            <person name="Caro L."/>
        </authorList>
    </citation>
    <scope>NUCLEOTIDE SEQUENCE</scope>
    <source>
        <plasmid evidence="2">pSC101</plasmid>
    </source>
</reference>